<dbReference type="Pfam" id="PF01243">
    <property type="entry name" value="PNPOx_N"/>
    <property type="match status" value="1"/>
</dbReference>
<feature type="domain" description="Pyridoxamine 5'-phosphate oxidase N-terminal" evidence="12">
    <location>
        <begin position="87"/>
        <end position="198"/>
    </location>
</feature>
<sequence>MPNTKLLFSVKVKVFKCLIGIADLNSFHSLSFRCYSGNMTSFQNLQGVRTKYKEPHEAFTEDQLVSKDDPFKQFHSWFEIVKGTKEIIEPNAVCIATADKNAVPSARMVLLKGYGPDGFEFFTHYTSRKGKEMDENPKAALLFYWDILHRQVRIEGNVKKLPIENADQYFKSRPVPSQIGSAASDQSKVVPNRDYLINKSKELEKIYEETGDVKRPPQWGGYLIVPEYFEFWQGQSDRVHDRICYKKNETGWECFRLAP</sequence>
<name>A0AAW1CYS3_9HEMI</name>
<evidence type="ECO:0000256" key="4">
    <source>
        <dbReference type="ARBA" id="ARBA00005037"/>
    </source>
</evidence>
<evidence type="ECO:0000259" key="12">
    <source>
        <dbReference type="Pfam" id="PF01243"/>
    </source>
</evidence>
<comment type="pathway">
    <text evidence="4">Cofactor metabolism; pyridoxal 5'-phosphate salvage; pyridoxal 5'-phosphate from pyridoxine 5'-phosphate: step 1/1.</text>
</comment>
<dbReference type="EC" id="1.4.3.5" evidence="7"/>
<dbReference type="Pfam" id="PF10590">
    <property type="entry name" value="PNP_phzG_C"/>
    <property type="match status" value="1"/>
</dbReference>
<protein>
    <recommendedName>
        <fullName evidence="7">pyridoxal 5'-phosphate synthase</fullName>
        <ecNumber evidence="7">1.4.3.5</ecNumber>
    </recommendedName>
</protein>
<evidence type="ECO:0000256" key="2">
    <source>
        <dbReference type="ARBA" id="ARBA00003691"/>
    </source>
</evidence>
<feature type="domain" description="Pyridoxine 5'-phosphate oxidase dimerisation C-terminal" evidence="13">
    <location>
        <begin position="219"/>
        <end position="259"/>
    </location>
</feature>
<dbReference type="GO" id="GO:0010181">
    <property type="term" value="F:FMN binding"/>
    <property type="evidence" value="ECO:0007669"/>
    <property type="project" value="InterPro"/>
</dbReference>
<evidence type="ECO:0000256" key="7">
    <source>
        <dbReference type="ARBA" id="ARBA00012801"/>
    </source>
</evidence>
<proteinExistence type="inferred from homology"/>
<dbReference type="PANTHER" id="PTHR10851">
    <property type="entry name" value="PYRIDOXINE-5-PHOSPHATE OXIDASE"/>
    <property type="match status" value="1"/>
</dbReference>
<keyword evidence="8" id="KW-0285">Flavoprotein</keyword>
<dbReference type="Gene3D" id="2.30.110.10">
    <property type="entry name" value="Electron Transport, Fmn-binding Protein, Chain A"/>
    <property type="match status" value="1"/>
</dbReference>
<gene>
    <name evidence="14" type="ORF">O3M35_010411</name>
</gene>
<evidence type="ECO:0000256" key="10">
    <source>
        <dbReference type="ARBA" id="ARBA00023002"/>
    </source>
</evidence>
<dbReference type="GO" id="GO:0004733">
    <property type="term" value="F:pyridoxamine phosphate oxidase activity"/>
    <property type="evidence" value="ECO:0007669"/>
    <property type="project" value="UniProtKB-EC"/>
</dbReference>
<evidence type="ECO:0000313" key="14">
    <source>
        <dbReference type="EMBL" id="KAK9503961.1"/>
    </source>
</evidence>
<evidence type="ECO:0000256" key="6">
    <source>
        <dbReference type="ARBA" id="ARBA00011738"/>
    </source>
</evidence>
<dbReference type="NCBIfam" id="NF004231">
    <property type="entry name" value="PRK05679.1"/>
    <property type="match status" value="1"/>
</dbReference>
<keyword evidence="11" id="KW-0664">Pyridoxine biosynthesis</keyword>
<organism evidence="14 15">
    <name type="scientific">Rhynocoris fuscipes</name>
    <dbReference type="NCBI Taxonomy" id="488301"/>
    <lineage>
        <taxon>Eukaryota</taxon>
        <taxon>Metazoa</taxon>
        <taxon>Ecdysozoa</taxon>
        <taxon>Arthropoda</taxon>
        <taxon>Hexapoda</taxon>
        <taxon>Insecta</taxon>
        <taxon>Pterygota</taxon>
        <taxon>Neoptera</taxon>
        <taxon>Paraneoptera</taxon>
        <taxon>Hemiptera</taxon>
        <taxon>Heteroptera</taxon>
        <taxon>Panheteroptera</taxon>
        <taxon>Cimicomorpha</taxon>
        <taxon>Reduviidae</taxon>
        <taxon>Harpactorinae</taxon>
        <taxon>Harpactorini</taxon>
        <taxon>Rhynocoris</taxon>
    </lineage>
</organism>
<evidence type="ECO:0000256" key="5">
    <source>
        <dbReference type="ARBA" id="ARBA00007301"/>
    </source>
</evidence>
<comment type="similarity">
    <text evidence="5">Belongs to the pyridoxamine 5'-phosphate oxidase family.</text>
</comment>
<dbReference type="AlphaFoldDB" id="A0AAW1CYS3"/>
<dbReference type="InterPro" id="IPR011576">
    <property type="entry name" value="Pyridox_Oxase_N"/>
</dbReference>
<dbReference type="PIRSF" id="PIRSF000190">
    <property type="entry name" value="Pyd_amn-ph_oxd"/>
    <property type="match status" value="1"/>
</dbReference>
<dbReference type="EMBL" id="JAPXFL010000007">
    <property type="protein sequence ID" value="KAK9503961.1"/>
    <property type="molecule type" value="Genomic_DNA"/>
</dbReference>
<evidence type="ECO:0000256" key="8">
    <source>
        <dbReference type="ARBA" id="ARBA00022630"/>
    </source>
</evidence>
<accession>A0AAW1CYS3</accession>
<evidence type="ECO:0000256" key="9">
    <source>
        <dbReference type="ARBA" id="ARBA00022643"/>
    </source>
</evidence>
<comment type="cofactor">
    <cofactor evidence="1">
        <name>FMN</name>
        <dbReference type="ChEBI" id="CHEBI:58210"/>
    </cofactor>
</comment>
<reference evidence="14 15" key="1">
    <citation type="submission" date="2022-12" db="EMBL/GenBank/DDBJ databases">
        <title>Chromosome-level genome assembly of true bugs.</title>
        <authorList>
            <person name="Ma L."/>
            <person name="Li H."/>
        </authorList>
    </citation>
    <scope>NUCLEOTIDE SEQUENCE [LARGE SCALE GENOMIC DNA]</scope>
    <source>
        <strain evidence="14">Lab_2022b</strain>
    </source>
</reference>
<dbReference type="GO" id="GO:0008615">
    <property type="term" value="P:pyridoxine biosynthetic process"/>
    <property type="evidence" value="ECO:0007669"/>
    <property type="project" value="UniProtKB-KW"/>
</dbReference>
<evidence type="ECO:0000313" key="15">
    <source>
        <dbReference type="Proteomes" id="UP001461498"/>
    </source>
</evidence>
<comment type="subunit">
    <text evidence="6">Homodimer.</text>
</comment>
<dbReference type="NCBIfam" id="TIGR00558">
    <property type="entry name" value="pdxH"/>
    <property type="match status" value="1"/>
</dbReference>
<keyword evidence="10" id="KW-0560">Oxidoreductase</keyword>
<dbReference type="InterPro" id="IPR019576">
    <property type="entry name" value="Pyridoxamine_oxidase_dimer_C"/>
</dbReference>
<dbReference type="Proteomes" id="UP001461498">
    <property type="component" value="Unassembled WGS sequence"/>
</dbReference>
<dbReference type="InterPro" id="IPR019740">
    <property type="entry name" value="Pyridox_Oxase_CS"/>
</dbReference>
<evidence type="ECO:0000256" key="1">
    <source>
        <dbReference type="ARBA" id="ARBA00001917"/>
    </source>
</evidence>
<dbReference type="InterPro" id="IPR012349">
    <property type="entry name" value="Split_barrel_FMN-bd"/>
</dbReference>
<comment type="pathway">
    <text evidence="3">Cofactor metabolism; pyridoxal 5'-phosphate salvage; pyridoxal 5'-phosphate from pyridoxamine 5'-phosphate: step 1/1.</text>
</comment>
<dbReference type="SUPFAM" id="SSF50475">
    <property type="entry name" value="FMN-binding split barrel"/>
    <property type="match status" value="1"/>
</dbReference>
<keyword evidence="15" id="KW-1185">Reference proteome</keyword>
<dbReference type="PANTHER" id="PTHR10851:SF0">
    <property type="entry name" value="PYRIDOXINE-5'-PHOSPHATE OXIDASE"/>
    <property type="match status" value="1"/>
</dbReference>
<dbReference type="InterPro" id="IPR000659">
    <property type="entry name" value="Pyridox_Oxase"/>
</dbReference>
<keyword evidence="9" id="KW-0288">FMN</keyword>
<comment type="caution">
    <text evidence="14">The sequence shown here is derived from an EMBL/GenBank/DDBJ whole genome shotgun (WGS) entry which is preliminary data.</text>
</comment>
<comment type="function">
    <text evidence="2">Catalyzes the oxidation of either pyridoxine 5'-phosphate (PNP) or pyridoxamine 5'-phosphate (PMP) into pyridoxal 5'-phosphate (PLP).</text>
</comment>
<evidence type="ECO:0000259" key="13">
    <source>
        <dbReference type="Pfam" id="PF10590"/>
    </source>
</evidence>
<dbReference type="FunFam" id="2.30.110.10:FF:000005">
    <property type="entry name" value="NAD(P)H-hydrate epimerase"/>
    <property type="match status" value="1"/>
</dbReference>
<dbReference type="HAMAP" id="MF_01629">
    <property type="entry name" value="PdxH"/>
    <property type="match status" value="1"/>
</dbReference>
<evidence type="ECO:0000256" key="11">
    <source>
        <dbReference type="ARBA" id="ARBA00023096"/>
    </source>
</evidence>
<evidence type="ECO:0000256" key="3">
    <source>
        <dbReference type="ARBA" id="ARBA00004738"/>
    </source>
</evidence>
<dbReference type="PROSITE" id="PS01064">
    <property type="entry name" value="PYRIDOX_OXIDASE"/>
    <property type="match status" value="1"/>
</dbReference>